<dbReference type="KEGG" id="min:Minf_0299"/>
<evidence type="ECO:0000259" key="9">
    <source>
        <dbReference type="Pfam" id="PF00266"/>
    </source>
</evidence>
<evidence type="ECO:0000256" key="6">
    <source>
        <dbReference type="ARBA" id="ARBA00050776"/>
    </source>
</evidence>
<protein>
    <recommendedName>
        <fullName evidence="8">Cysteine desulfurase</fullName>
        <ecNumber evidence="8">2.8.1.7</ecNumber>
    </recommendedName>
</protein>
<evidence type="ECO:0000256" key="8">
    <source>
        <dbReference type="RuleBase" id="RU004506"/>
    </source>
</evidence>
<dbReference type="CDD" id="cd06453">
    <property type="entry name" value="SufS_like"/>
    <property type="match status" value="1"/>
</dbReference>
<keyword evidence="4 8" id="KW-0808">Transferase</keyword>
<evidence type="ECO:0000256" key="7">
    <source>
        <dbReference type="RuleBase" id="RU004504"/>
    </source>
</evidence>
<dbReference type="Pfam" id="PF00266">
    <property type="entry name" value="Aminotran_5"/>
    <property type="match status" value="1"/>
</dbReference>
<dbReference type="STRING" id="481448.Minf_0299"/>
<dbReference type="SUPFAM" id="SSF53383">
    <property type="entry name" value="PLP-dependent transferases"/>
    <property type="match status" value="1"/>
</dbReference>
<dbReference type="RefSeq" id="WP_012462641.1">
    <property type="nucleotide sequence ID" value="NC_010794.1"/>
</dbReference>
<evidence type="ECO:0000256" key="2">
    <source>
        <dbReference type="ARBA" id="ARBA00002824"/>
    </source>
</evidence>
<dbReference type="InterPro" id="IPR015421">
    <property type="entry name" value="PyrdxlP-dep_Trfase_major"/>
</dbReference>
<dbReference type="GO" id="GO:0030170">
    <property type="term" value="F:pyridoxal phosphate binding"/>
    <property type="evidence" value="ECO:0007669"/>
    <property type="project" value="UniProtKB-UniRule"/>
</dbReference>
<dbReference type="PANTHER" id="PTHR43586">
    <property type="entry name" value="CYSTEINE DESULFURASE"/>
    <property type="match status" value="1"/>
</dbReference>
<dbReference type="Gene3D" id="3.90.1150.10">
    <property type="entry name" value="Aspartate Aminotransferase, domain 1"/>
    <property type="match status" value="1"/>
</dbReference>
<dbReference type="NCBIfam" id="TIGR01979">
    <property type="entry name" value="sufS"/>
    <property type="match status" value="1"/>
</dbReference>
<comment type="function">
    <text evidence="2 8">Catalyzes the removal of elemental sulfur and selenium atoms from L-cysteine, L-cystine, L-selenocysteine, and L-selenocystine to produce L-alanine.</text>
</comment>
<dbReference type="Gene3D" id="3.40.640.10">
    <property type="entry name" value="Type I PLP-dependent aspartate aminotransferase-like (Major domain)"/>
    <property type="match status" value="1"/>
</dbReference>
<comment type="similarity">
    <text evidence="3 8">Belongs to the class-V pyridoxal-phosphate-dependent aminotransferase family. Csd subfamily.</text>
</comment>
<dbReference type="InterPro" id="IPR000192">
    <property type="entry name" value="Aminotrans_V_dom"/>
</dbReference>
<reference evidence="10 11" key="1">
    <citation type="journal article" date="2008" name="Biol. Direct">
        <title>Complete genome sequence of the extremely acidophilic methanotroph isolate V4, Methylacidiphilum infernorum, a representative of the bacterial phylum Verrucomicrobia.</title>
        <authorList>
            <person name="Hou S."/>
            <person name="Makarova K.S."/>
            <person name="Saw J.H."/>
            <person name="Senin P."/>
            <person name="Ly B.V."/>
            <person name="Zhou Z."/>
            <person name="Ren Y."/>
            <person name="Wang J."/>
            <person name="Galperin M.Y."/>
            <person name="Omelchenko M.V."/>
            <person name="Wolf Y.I."/>
            <person name="Yutin N."/>
            <person name="Koonin E.V."/>
            <person name="Stott M.B."/>
            <person name="Mountain B.W."/>
            <person name="Crowe M.A."/>
            <person name="Smirnova A.V."/>
            <person name="Dunfield P.F."/>
            <person name="Feng L."/>
            <person name="Wang L."/>
            <person name="Alam M."/>
        </authorList>
    </citation>
    <scope>NUCLEOTIDE SEQUENCE [LARGE SCALE GENOMIC DNA]</scope>
    <source>
        <strain evidence="11">Isolate V4</strain>
    </source>
</reference>
<comment type="cofactor">
    <cofactor evidence="1 7">
        <name>pyridoxal 5'-phosphate</name>
        <dbReference type="ChEBI" id="CHEBI:597326"/>
    </cofactor>
</comment>
<organism evidence="10 11">
    <name type="scientific">Methylacidiphilum infernorum (isolate V4)</name>
    <name type="common">Methylokorus infernorum (strain V4)</name>
    <dbReference type="NCBI Taxonomy" id="481448"/>
    <lineage>
        <taxon>Bacteria</taxon>
        <taxon>Pseudomonadati</taxon>
        <taxon>Verrucomicrobiota</taxon>
        <taxon>Methylacidiphilae</taxon>
        <taxon>Methylacidiphilales</taxon>
        <taxon>Methylacidiphilaceae</taxon>
        <taxon>Methylacidiphilum (ex Ratnadevi et al. 2023)</taxon>
    </lineage>
</organism>
<accession>B3DY82</accession>
<keyword evidence="5 8" id="KW-0663">Pyridoxal phosphate</keyword>
<feature type="domain" description="Aminotransferase class V" evidence="9">
    <location>
        <begin position="24"/>
        <end position="394"/>
    </location>
</feature>
<evidence type="ECO:0000256" key="3">
    <source>
        <dbReference type="ARBA" id="ARBA00010447"/>
    </source>
</evidence>
<dbReference type="Proteomes" id="UP000009149">
    <property type="component" value="Chromosome"/>
</dbReference>
<evidence type="ECO:0000256" key="1">
    <source>
        <dbReference type="ARBA" id="ARBA00001933"/>
    </source>
</evidence>
<evidence type="ECO:0000256" key="4">
    <source>
        <dbReference type="ARBA" id="ARBA00022679"/>
    </source>
</evidence>
<proteinExistence type="inferred from homology"/>
<evidence type="ECO:0000313" key="11">
    <source>
        <dbReference type="Proteomes" id="UP000009149"/>
    </source>
</evidence>
<dbReference type="EMBL" id="CP000975">
    <property type="protein sequence ID" value="ACD82359.1"/>
    <property type="molecule type" value="Genomic_DNA"/>
</dbReference>
<comment type="catalytic activity">
    <reaction evidence="6 8">
        <text>(sulfur carrier)-H + L-cysteine = (sulfur carrier)-SH + L-alanine</text>
        <dbReference type="Rhea" id="RHEA:43892"/>
        <dbReference type="Rhea" id="RHEA-COMP:14737"/>
        <dbReference type="Rhea" id="RHEA-COMP:14739"/>
        <dbReference type="ChEBI" id="CHEBI:29917"/>
        <dbReference type="ChEBI" id="CHEBI:35235"/>
        <dbReference type="ChEBI" id="CHEBI:57972"/>
        <dbReference type="ChEBI" id="CHEBI:64428"/>
        <dbReference type="EC" id="2.8.1.7"/>
    </reaction>
</comment>
<dbReference type="eggNOG" id="COG0520">
    <property type="taxonomic scope" value="Bacteria"/>
</dbReference>
<sequence length="408" mass="45599">MEEIETLRKDFPILSQRINGYPLIYFDNAATSQKPRCVIEALSDFFLYSNANVHRGLHELSNKATELLEESRELIARFIHARSPEEIIFTRGTTESINLVASSLGSLLKPGEGILLTEMEHHSNLLPWQQLAKKRGLGLFYLPIEGREGRLRLEKLEEIFVQNRIAVFSFTHVSNTLGTINPVESFCALASKHGVLSVVDAAQSAGHRTIDVQKIGCDFLAFSGHKMCAPTGIGVLYGKKELLQRLPPYQYGGNMVLEAGFFDSRWKDPPHKFEAGTLPIAEAIGLKAAIDYLCCIGLDRIAAHDEQLSSYAYNKISSFPCVIPLGPRERRAGIVTFSIKGLHPHDFVSYCDRYGVALRGGHHCNKPLLSKLGIDSAVRASFYFYNTLEEVDQFIAIMESCLRFFNSI</sequence>
<dbReference type="GO" id="GO:0016829">
    <property type="term" value="F:lyase activity"/>
    <property type="evidence" value="ECO:0007669"/>
    <property type="project" value="UniProtKB-KW"/>
</dbReference>
<evidence type="ECO:0000313" key="10">
    <source>
        <dbReference type="EMBL" id="ACD82359.1"/>
    </source>
</evidence>
<dbReference type="InterPro" id="IPR015422">
    <property type="entry name" value="PyrdxlP-dep_Trfase_small"/>
</dbReference>
<keyword evidence="10" id="KW-0456">Lyase</keyword>
<dbReference type="OrthoDB" id="9804366at2"/>
<evidence type="ECO:0000256" key="5">
    <source>
        <dbReference type="ARBA" id="ARBA00022898"/>
    </source>
</evidence>
<dbReference type="PROSITE" id="PS00595">
    <property type="entry name" value="AA_TRANSFER_CLASS_5"/>
    <property type="match status" value="1"/>
</dbReference>
<dbReference type="GO" id="GO:0006534">
    <property type="term" value="P:cysteine metabolic process"/>
    <property type="evidence" value="ECO:0007669"/>
    <property type="project" value="UniProtKB-UniRule"/>
</dbReference>
<dbReference type="InterPro" id="IPR015424">
    <property type="entry name" value="PyrdxlP-dep_Trfase"/>
</dbReference>
<dbReference type="InterPro" id="IPR010970">
    <property type="entry name" value="Cys_dSase_SufS"/>
</dbReference>
<dbReference type="AlphaFoldDB" id="B3DY82"/>
<name>B3DY82_METI4</name>
<dbReference type="PANTHER" id="PTHR43586:SF8">
    <property type="entry name" value="CYSTEINE DESULFURASE 1, CHLOROPLASTIC"/>
    <property type="match status" value="1"/>
</dbReference>
<dbReference type="EC" id="2.8.1.7" evidence="8"/>
<dbReference type="HOGENOM" id="CLU_003433_2_5_0"/>
<gene>
    <name evidence="10" type="primary">csdA</name>
    <name evidence="10" type="ordered locus">Minf_0299</name>
</gene>
<dbReference type="InterPro" id="IPR020578">
    <property type="entry name" value="Aminotrans_V_PyrdxlP_BS"/>
</dbReference>
<dbReference type="GO" id="GO:0031071">
    <property type="term" value="F:cysteine desulfurase activity"/>
    <property type="evidence" value="ECO:0007669"/>
    <property type="project" value="UniProtKB-UniRule"/>
</dbReference>
<dbReference type="InterPro" id="IPR016454">
    <property type="entry name" value="Cysteine_dSase"/>
</dbReference>
<dbReference type="PIRSF" id="PIRSF005572">
    <property type="entry name" value="NifS"/>
    <property type="match status" value="1"/>
</dbReference>